<name>A0A554VAY7_9FLAO</name>
<organism evidence="2 3">
    <name type="scientific">Aquimarina algiphila</name>
    <dbReference type="NCBI Taxonomy" id="2047982"/>
    <lineage>
        <taxon>Bacteria</taxon>
        <taxon>Pseudomonadati</taxon>
        <taxon>Bacteroidota</taxon>
        <taxon>Flavobacteriia</taxon>
        <taxon>Flavobacteriales</taxon>
        <taxon>Flavobacteriaceae</taxon>
        <taxon>Aquimarina</taxon>
    </lineage>
</organism>
<keyword evidence="1" id="KW-0812">Transmembrane</keyword>
<gene>
    <name evidence="2" type="ORF">FOF46_29195</name>
</gene>
<keyword evidence="1" id="KW-1133">Transmembrane helix</keyword>
<sequence>MKKMEWVLPVGTIMFVISILFNVIPEEDEIFNSIGKNEINRLKIENKIILESNMVTQYKLLELVNKVDSLLSLIHCSQLEIE</sequence>
<evidence type="ECO:0000313" key="3">
    <source>
        <dbReference type="Proteomes" id="UP000318833"/>
    </source>
</evidence>
<protein>
    <submittedName>
        <fullName evidence="2">Uncharacterized protein</fullName>
    </submittedName>
</protein>
<keyword evidence="3" id="KW-1185">Reference proteome</keyword>
<keyword evidence="1" id="KW-0472">Membrane</keyword>
<comment type="caution">
    <text evidence="2">The sequence shown here is derived from an EMBL/GenBank/DDBJ whole genome shotgun (WGS) entry which is preliminary data.</text>
</comment>
<proteinExistence type="predicted"/>
<reference evidence="2 3" key="1">
    <citation type="submission" date="2019-07" db="EMBL/GenBank/DDBJ databases">
        <title>The draft genome sequence of Aquimarina algiphila M91.</title>
        <authorList>
            <person name="Meng X."/>
        </authorList>
    </citation>
    <scope>NUCLEOTIDE SEQUENCE [LARGE SCALE GENOMIC DNA]</scope>
    <source>
        <strain evidence="2 3">M91</strain>
    </source>
</reference>
<accession>A0A554VAY7</accession>
<dbReference type="AlphaFoldDB" id="A0A554VAY7"/>
<dbReference type="RefSeq" id="WP_143918978.1">
    <property type="nucleotide sequence ID" value="NZ_CANMIK010000104.1"/>
</dbReference>
<evidence type="ECO:0000313" key="2">
    <source>
        <dbReference type="EMBL" id="TSE03468.1"/>
    </source>
</evidence>
<evidence type="ECO:0000256" key="1">
    <source>
        <dbReference type="SAM" id="Phobius"/>
    </source>
</evidence>
<dbReference type="Proteomes" id="UP000318833">
    <property type="component" value="Unassembled WGS sequence"/>
</dbReference>
<dbReference type="EMBL" id="VLNR01000109">
    <property type="protein sequence ID" value="TSE03468.1"/>
    <property type="molecule type" value="Genomic_DNA"/>
</dbReference>
<feature type="transmembrane region" description="Helical" evidence="1">
    <location>
        <begin position="6"/>
        <end position="24"/>
    </location>
</feature>